<dbReference type="RefSeq" id="WP_092992804.1">
    <property type="nucleotide sequence ID" value="NZ_FMWD01000002.1"/>
</dbReference>
<reference evidence="1 2" key="1">
    <citation type="submission" date="2016-10" db="EMBL/GenBank/DDBJ databases">
        <authorList>
            <person name="de Groot N.N."/>
        </authorList>
    </citation>
    <scope>NUCLEOTIDE SEQUENCE [LARGE SCALE GENOMIC DNA]</scope>
    <source>
        <strain evidence="1 2">HLD2</strain>
    </source>
</reference>
<name>A0A1G5PT02_9GAMM</name>
<keyword evidence="2" id="KW-1185">Reference proteome</keyword>
<organism evidence="1 2">
    <name type="scientific">Thiohalomonas denitrificans</name>
    <dbReference type="NCBI Taxonomy" id="415747"/>
    <lineage>
        <taxon>Bacteria</taxon>
        <taxon>Pseudomonadati</taxon>
        <taxon>Pseudomonadota</taxon>
        <taxon>Gammaproteobacteria</taxon>
        <taxon>Thiohalomonadales</taxon>
        <taxon>Thiohalomonadaceae</taxon>
        <taxon>Thiohalomonas</taxon>
    </lineage>
</organism>
<gene>
    <name evidence="1" type="ORF">SAMN03097708_00777</name>
</gene>
<sequence length="69" mass="8122">MSDHREELMRERLELAEQYRDYIAQNGFNYREYITPSPGSFTERYKRRSAAIDAVLAPELRDPGEEPEG</sequence>
<dbReference type="STRING" id="415747.SAMN03097708_00777"/>
<dbReference type="Proteomes" id="UP000199648">
    <property type="component" value="Unassembled WGS sequence"/>
</dbReference>
<dbReference type="EMBL" id="FMWD01000002">
    <property type="protein sequence ID" value="SCZ52633.1"/>
    <property type="molecule type" value="Genomic_DNA"/>
</dbReference>
<dbReference type="AlphaFoldDB" id="A0A1G5PT02"/>
<protein>
    <submittedName>
        <fullName evidence="1">Uncharacterized protein</fullName>
    </submittedName>
</protein>
<proteinExistence type="predicted"/>
<evidence type="ECO:0000313" key="2">
    <source>
        <dbReference type="Proteomes" id="UP000199648"/>
    </source>
</evidence>
<evidence type="ECO:0000313" key="1">
    <source>
        <dbReference type="EMBL" id="SCZ52633.1"/>
    </source>
</evidence>
<accession>A0A1G5PT02</accession>